<keyword evidence="1" id="KW-0812">Transmembrane</keyword>
<evidence type="ECO:0000313" key="4">
    <source>
        <dbReference type="Proteomes" id="UP000319576"/>
    </source>
</evidence>
<feature type="transmembrane region" description="Helical" evidence="1">
    <location>
        <begin position="52"/>
        <end position="75"/>
    </location>
</feature>
<dbReference type="GO" id="GO:0016020">
    <property type="term" value="C:membrane"/>
    <property type="evidence" value="ECO:0007669"/>
    <property type="project" value="TreeGrafter"/>
</dbReference>
<sequence>MRFNNIQVLRLVAAVAVVVYHLGHYAQHTFGTTAFPAELLCAGNWMSFPVPLFFAVSGFVLTQAAAGGSAGRFLWGRALRLYPGYWVAVLLVMGLMWFTVWPPEYRRYVRPENLSWFLLPSEPGTEIYPLGVEWTLVYETALYLWVAATVALFGARRGLPVCAAVWAVLLLAKAAVWPDYAAVQLPRWSEVPFSVVNLSFVLGVLVYQVRDRGRRWRWPVLLATAAWLATVPPRTNSLEGQWLAFAPAAAALVWLAVQLPQLASTNRLVRWGEYSYGVYLLHAPAMMGTFFLLMWGGWLADSSAAVLLAGVVALAAGFGYGRLECALYARVRPLAKVNPAAVLRRARLALKPKGASRVP</sequence>
<evidence type="ECO:0000256" key="1">
    <source>
        <dbReference type="SAM" id="Phobius"/>
    </source>
</evidence>
<feature type="transmembrane region" description="Helical" evidence="1">
    <location>
        <begin position="192"/>
        <end position="209"/>
    </location>
</feature>
<dbReference type="GO" id="GO:0000271">
    <property type="term" value="P:polysaccharide biosynthetic process"/>
    <property type="evidence" value="ECO:0007669"/>
    <property type="project" value="TreeGrafter"/>
</dbReference>
<name>A0A517XN07_9BACT</name>
<dbReference type="GO" id="GO:0016747">
    <property type="term" value="F:acyltransferase activity, transferring groups other than amino-acyl groups"/>
    <property type="evidence" value="ECO:0007669"/>
    <property type="project" value="InterPro"/>
</dbReference>
<keyword evidence="1" id="KW-1133">Transmembrane helix</keyword>
<feature type="domain" description="Acyltransferase 3" evidence="2">
    <location>
        <begin position="4"/>
        <end position="316"/>
    </location>
</feature>
<organism evidence="3 4">
    <name type="scientific">Urbifossiella limnaea</name>
    <dbReference type="NCBI Taxonomy" id="2528023"/>
    <lineage>
        <taxon>Bacteria</taxon>
        <taxon>Pseudomonadati</taxon>
        <taxon>Planctomycetota</taxon>
        <taxon>Planctomycetia</taxon>
        <taxon>Gemmatales</taxon>
        <taxon>Gemmataceae</taxon>
        <taxon>Urbifossiella</taxon>
    </lineage>
</organism>
<keyword evidence="3" id="KW-0012">Acyltransferase</keyword>
<dbReference type="Proteomes" id="UP000319576">
    <property type="component" value="Chromosome"/>
</dbReference>
<dbReference type="KEGG" id="uli:ETAA1_07870"/>
<dbReference type="RefSeq" id="WP_145234485.1">
    <property type="nucleotide sequence ID" value="NZ_CP036273.1"/>
</dbReference>
<feature type="transmembrane region" description="Helical" evidence="1">
    <location>
        <begin position="161"/>
        <end position="180"/>
    </location>
</feature>
<dbReference type="OrthoDB" id="9796461at2"/>
<keyword evidence="1" id="KW-0472">Membrane</keyword>
<dbReference type="InterPro" id="IPR002656">
    <property type="entry name" value="Acyl_transf_3_dom"/>
</dbReference>
<gene>
    <name evidence="3" type="ORF">ETAA1_07870</name>
</gene>
<feature type="transmembrane region" description="Helical" evidence="1">
    <location>
        <begin position="136"/>
        <end position="154"/>
    </location>
</feature>
<accession>A0A517XN07</accession>
<feature type="transmembrane region" description="Helical" evidence="1">
    <location>
        <begin position="304"/>
        <end position="323"/>
    </location>
</feature>
<dbReference type="InterPro" id="IPR050879">
    <property type="entry name" value="Acyltransferase_3"/>
</dbReference>
<proteinExistence type="predicted"/>
<keyword evidence="3" id="KW-0808">Transferase</keyword>
<feature type="transmembrane region" description="Helical" evidence="1">
    <location>
        <begin position="82"/>
        <end position="101"/>
    </location>
</feature>
<dbReference type="AlphaFoldDB" id="A0A517XN07"/>
<reference evidence="3 4" key="1">
    <citation type="submission" date="2019-02" db="EMBL/GenBank/DDBJ databases">
        <title>Deep-cultivation of Planctomycetes and their phenomic and genomic characterization uncovers novel biology.</title>
        <authorList>
            <person name="Wiegand S."/>
            <person name="Jogler M."/>
            <person name="Boedeker C."/>
            <person name="Pinto D."/>
            <person name="Vollmers J."/>
            <person name="Rivas-Marin E."/>
            <person name="Kohn T."/>
            <person name="Peeters S.H."/>
            <person name="Heuer A."/>
            <person name="Rast P."/>
            <person name="Oberbeckmann S."/>
            <person name="Bunk B."/>
            <person name="Jeske O."/>
            <person name="Meyerdierks A."/>
            <person name="Storesund J.E."/>
            <person name="Kallscheuer N."/>
            <person name="Luecker S."/>
            <person name="Lage O.M."/>
            <person name="Pohl T."/>
            <person name="Merkel B.J."/>
            <person name="Hornburger P."/>
            <person name="Mueller R.-W."/>
            <person name="Bruemmer F."/>
            <person name="Labrenz M."/>
            <person name="Spormann A.M."/>
            <person name="Op den Camp H."/>
            <person name="Overmann J."/>
            <person name="Amann R."/>
            <person name="Jetten M.S.M."/>
            <person name="Mascher T."/>
            <person name="Medema M.H."/>
            <person name="Devos D.P."/>
            <person name="Kaster A.-K."/>
            <person name="Ovreas L."/>
            <person name="Rohde M."/>
            <person name="Galperin M.Y."/>
            <person name="Jogler C."/>
        </authorList>
    </citation>
    <scope>NUCLEOTIDE SEQUENCE [LARGE SCALE GENOMIC DNA]</scope>
    <source>
        <strain evidence="3 4">ETA_A1</strain>
    </source>
</reference>
<dbReference type="PANTHER" id="PTHR23028:SF131">
    <property type="entry name" value="BLR2367 PROTEIN"/>
    <property type="match status" value="1"/>
</dbReference>
<evidence type="ECO:0000313" key="3">
    <source>
        <dbReference type="EMBL" id="QDU18891.1"/>
    </source>
</evidence>
<protein>
    <submittedName>
        <fullName evidence="3">Acyltransferase family protein</fullName>
    </submittedName>
</protein>
<keyword evidence="4" id="KW-1185">Reference proteome</keyword>
<dbReference type="PANTHER" id="PTHR23028">
    <property type="entry name" value="ACETYLTRANSFERASE"/>
    <property type="match status" value="1"/>
</dbReference>
<evidence type="ECO:0000259" key="2">
    <source>
        <dbReference type="Pfam" id="PF01757"/>
    </source>
</evidence>
<dbReference type="Pfam" id="PF01757">
    <property type="entry name" value="Acyl_transf_3"/>
    <property type="match status" value="1"/>
</dbReference>
<dbReference type="EMBL" id="CP036273">
    <property type="protein sequence ID" value="QDU18891.1"/>
    <property type="molecule type" value="Genomic_DNA"/>
</dbReference>
<feature type="transmembrane region" description="Helical" evidence="1">
    <location>
        <begin position="278"/>
        <end position="298"/>
    </location>
</feature>